<reference evidence="5" key="1">
    <citation type="journal article" date="2019" name="Int. J. Syst. Evol. Microbiol.">
        <title>The Global Catalogue of Microorganisms (GCM) 10K type strain sequencing project: providing services to taxonomists for standard genome sequencing and annotation.</title>
        <authorList>
            <consortium name="The Broad Institute Genomics Platform"/>
            <consortium name="The Broad Institute Genome Sequencing Center for Infectious Disease"/>
            <person name="Wu L."/>
            <person name="Ma J."/>
        </authorList>
    </citation>
    <scope>NUCLEOTIDE SEQUENCE [LARGE SCALE GENOMIC DNA]</scope>
    <source>
        <strain evidence="5">KACC 11904</strain>
    </source>
</reference>
<dbReference type="RefSeq" id="WP_270881527.1">
    <property type="nucleotide sequence ID" value="NZ_JAQFVF010000054.1"/>
</dbReference>
<accession>A0ABW0K9N8</accession>
<comment type="caution">
    <text evidence="4">The sequence shown here is derived from an EMBL/GenBank/DDBJ whole genome shotgun (WGS) entry which is preliminary data.</text>
</comment>
<dbReference type="PANTHER" id="PTHR13799:SF14">
    <property type="entry name" value="GTP CYCLOHYDROLASE 1 TYPE 2 HOMOLOG"/>
    <property type="match status" value="1"/>
</dbReference>
<dbReference type="Pfam" id="PF01784">
    <property type="entry name" value="DUF34_NIF3"/>
    <property type="match status" value="1"/>
</dbReference>
<name>A0ABW0K9N8_9BACL</name>
<organism evidence="4 5">
    <name type="scientific">Paenibacillus aestuarii</name>
    <dbReference type="NCBI Taxonomy" id="516965"/>
    <lineage>
        <taxon>Bacteria</taxon>
        <taxon>Bacillati</taxon>
        <taxon>Bacillota</taxon>
        <taxon>Bacilli</taxon>
        <taxon>Bacillales</taxon>
        <taxon>Paenibacillaceae</taxon>
        <taxon>Paenibacillus</taxon>
    </lineage>
</organism>
<keyword evidence="3" id="KW-0479">Metal-binding</keyword>
<evidence type="ECO:0000313" key="4">
    <source>
        <dbReference type="EMBL" id="MFC5449727.1"/>
    </source>
</evidence>
<dbReference type="Proteomes" id="UP001596044">
    <property type="component" value="Unassembled WGS sequence"/>
</dbReference>
<dbReference type="Gene3D" id="3.40.1390.30">
    <property type="entry name" value="NIF3 (NGG1p interacting factor 3)-like"/>
    <property type="match status" value="2"/>
</dbReference>
<dbReference type="EMBL" id="JBHSMJ010000020">
    <property type="protein sequence ID" value="MFC5449727.1"/>
    <property type="molecule type" value="Genomic_DNA"/>
</dbReference>
<evidence type="ECO:0000256" key="2">
    <source>
        <dbReference type="ARBA" id="ARBA00022112"/>
    </source>
</evidence>
<keyword evidence="5" id="KW-1185">Reference proteome</keyword>
<sequence>MKITIEDVMHKLLQTVPRLESTVDVLRAGDPKMEVRAMATTFMATHEVIEQAAASGVNLLITHEGTFYSHMDQTDWLEHDAVYQAKQRLIEQSGIAIFRLHDGIHRYQPDGIMTGLIQALDWDKYVTEHQRVVSLLTLPAMSVKEIAEHVKRQMGISFVRVVGDPAMSCTRVGLLAGYRGGGAVAIPQFGNEALDLVIAGEGPEWETPEYVRDAMHQGKKKALILLGHAESEASGMKALAEQLAAAFPTVSVQFFANKPLFTVI</sequence>
<gene>
    <name evidence="4" type="ORF">ACFPOG_15765</name>
</gene>
<evidence type="ECO:0000256" key="1">
    <source>
        <dbReference type="ARBA" id="ARBA00006964"/>
    </source>
</evidence>
<proteinExistence type="inferred from homology"/>
<dbReference type="InterPro" id="IPR036069">
    <property type="entry name" value="DUF34/NIF3_sf"/>
</dbReference>
<evidence type="ECO:0000313" key="5">
    <source>
        <dbReference type="Proteomes" id="UP001596044"/>
    </source>
</evidence>
<dbReference type="PANTHER" id="PTHR13799">
    <property type="entry name" value="NGG1 INTERACTING FACTOR 3"/>
    <property type="match status" value="1"/>
</dbReference>
<evidence type="ECO:0000256" key="3">
    <source>
        <dbReference type="ARBA" id="ARBA00022723"/>
    </source>
</evidence>
<dbReference type="SUPFAM" id="SSF102705">
    <property type="entry name" value="NIF3 (NGG1p interacting factor 3)-like"/>
    <property type="match status" value="1"/>
</dbReference>
<dbReference type="InterPro" id="IPR002678">
    <property type="entry name" value="DUF34/NIF3"/>
</dbReference>
<protein>
    <recommendedName>
        <fullName evidence="2">GTP cyclohydrolase 1 type 2 homolog</fullName>
    </recommendedName>
</protein>
<comment type="similarity">
    <text evidence="1">Belongs to the GTP cyclohydrolase I type 2/NIF3 family.</text>
</comment>